<dbReference type="EMBL" id="AWTV01000011">
    <property type="protein sequence ID" value="KIH86911.1"/>
    <property type="molecule type" value="Genomic_DNA"/>
</dbReference>
<feature type="region of interest" description="Disordered" evidence="1">
    <location>
        <begin position="534"/>
        <end position="556"/>
    </location>
</feature>
<comment type="caution">
    <text evidence="3">The sequence shown here is derived from an EMBL/GenBank/DDBJ whole genome shotgun (WGS) entry which is preliminary data.</text>
</comment>
<dbReference type="InterPro" id="IPR029058">
    <property type="entry name" value="AB_hydrolase_fold"/>
</dbReference>
<accession>A0A0C2IC82</accession>
<dbReference type="SUPFAM" id="SSF53474">
    <property type="entry name" value="alpha/beta-Hydrolases"/>
    <property type="match status" value="1"/>
</dbReference>
<evidence type="ECO:0000313" key="3">
    <source>
        <dbReference type="EMBL" id="KIH86911.1"/>
    </source>
</evidence>
<dbReference type="Proteomes" id="UP000031575">
    <property type="component" value="Unassembled WGS sequence"/>
</dbReference>
<keyword evidence="2" id="KW-0812">Transmembrane</keyword>
<sequence>MKKLFKPADNNSSRSAGRSEIGESASRDSLDQPSAAGPPPDETTRLLPNRIDSSHAGYLSPDDPAVSPYNLFSVRATHYFTGFLLFLTSVWWILLLVSLFVTPPGFQTRGSPFTAFAYATVALTSLAVSLLFFAAPSKSVRVITGIVALFLFVNTIVTAAVERTRHEEGWVGITSVAWALAMAVWTIVADRTVQWGKREEEERLTGRPESRRTLLEWIEVSVSSIALLVLCVVTGLLMCTLILRSVDAGLAPLGHRYWVDGDKYEIHLYCHGTKSKEHLPTVLFEGGEGPVENGLWQFAQNAVQNGSINRYCFADRPGLGWSDTAPSPFSAGQATEALSEALARAGETGPWVLVGAGIGSIYSRVFSSRHGAEIEGLLLVDPLHEDLLERVGASGRGFGLWLRGVLSPLGLDRIPGALFKGRTREDRVWGRAAYQSSKAIFAKLQESLVASSLTKRDATTSRAIQYQDTPLVLVSSGVQIKRDKAWEDKQKDLSKLTHTLVSWDIVEDAPHEIWQTVEGRELIEKRLKKLVRRQLKRPSTAEAGEKEELVATSEAN</sequence>
<feature type="transmembrane region" description="Helical" evidence="2">
    <location>
        <begin position="79"/>
        <end position="101"/>
    </location>
</feature>
<feature type="transmembrane region" description="Helical" evidence="2">
    <location>
        <begin position="173"/>
        <end position="193"/>
    </location>
</feature>
<reference evidence="3 4" key="1">
    <citation type="journal article" date="2014" name="BMC Genomics">
        <title>Comparative genomics of the major fungal agents of human and animal Sporotrichosis: Sporothrix schenckii and Sporothrix brasiliensis.</title>
        <authorList>
            <person name="Teixeira M.M."/>
            <person name="de Almeida L.G."/>
            <person name="Kubitschek-Barreira P."/>
            <person name="Alves F.L."/>
            <person name="Kioshima E.S."/>
            <person name="Abadio A.K."/>
            <person name="Fernandes L."/>
            <person name="Derengowski L.S."/>
            <person name="Ferreira K.S."/>
            <person name="Souza R.C."/>
            <person name="Ruiz J.C."/>
            <person name="de Andrade N.C."/>
            <person name="Paes H.C."/>
            <person name="Nicola A.M."/>
            <person name="Albuquerque P."/>
            <person name="Gerber A.L."/>
            <person name="Martins V.P."/>
            <person name="Peconick L.D."/>
            <person name="Neto A.V."/>
            <person name="Chaucanez C.B."/>
            <person name="Silva P.A."/>
            <person name="Cunha O.L."/>
            <person name="de Oliveira F.F."/>
            <person name="dos Santos T.C."/>
            <person name="Barros A.L."/>
            <person name="Soares M.A."/>
            <person name="de Oliveira L.M."/>
            <person name="Marini M.M."/>
            <person name="Villalobos-Duno H."/>
            <person name="Cunha M.M."/>
            <person name="de Hoog S."/>
            <person name="da Silveira J.F."/>
            <person name="Henrissat B."/>
            <person name="Nino-Vega G.A."/>
            <person name="Cisalpino P.S."/>
            <person name="Mora-Montes H.M."/>
            <person name="Almeida S.R."/>
            <person name="Stajich J.E."/>
            <person name="Lopes-Bezerra L.M."/>
            <person name="Vasconcelos A.T."/>
            <person name="Felipe M.S."/>
        </authorList>
    </citation>
    <scope>NUCLEOTIDE SEQUENCE [LARGE SCALE GENOMIC DNA]</scope>
    <source>
        <strain evidence="3 4">5110</strain>
    </source>
</reference>
<feature type="transmembrane region" description="Helical" evidence="2">
    <location>
        <begin position="142"/>
        <end position="161"/>
    </location>
</feature>
<keyword evidence="2" id="KW-0472">Membrane</keyword>
<feature type="region of interest" description="Disordered" evidence="1">
    <location>
        <begin position="1"/>
        <end position="47"/>
    </location>
</feature>
<name>A0A0C2IC82_9PEZI</name>
<organism evidence="3 4">
    <name type="scientific">Sporothrix brasiliensis 5110</name>
    <dbReference type="NCBI Taxonomy" id="1398154"/>
    <lineage>
        <taxon>Eukaryota</taxon>
        <taxon>Fungi</taxon>
        <taxon>Dikarya</taxon>
        <taxon>Ascomycota</taxon>
        <taxon>Pezizomycotina</taxon>
        <taxon>Sordariomycetes</taxon>
        <taxon>Sordariomycetidae</taxon>
        <taxon>Ophiostomatales</taxon>
        <taxon>Ophiostomataceae</taxon>
        <taxon>Sporothrix</taxon>
    </lineage>
</organism>
<proteinExistence type="predicted"/>
<evidence type="ECO:0000256" key="1">
    <source>
        <dbReference type="SAM" id="MobiDB-lite"/>
    </source>
</evidence>
<evidence type="ECO:0000256" key="2">
    <source>
        <dbReference type="SAM" id="Phobius"/>
    </source>
</evidence>
<dbReference type="InterPro" id="IPR019431">
    <property type="entry name" value="DUF2417"/>
</dbReference>
<evidence type="ECO:0000313" key="4">
    <source>
        <dbReference type="Proteomes" id="UP000031575"/>
    </source>
</evidence>
<dbReference type="HOGENOM" id="CLU_028296_1_0_1"/>
<protein>
    <submittedName>
        <fullName evidence="3">Mitochondrial integral membrane protein</fullName>
    </submittedName>
</protein>
<keyword evidence="4" id="KW-1185">Reference proteome</keyword>
<feature type="transmembrane region" description="Helical" evidence="2">
    <location>
        <begin position="113"/>
        <end position="135"/>
    </location>
</feature>
<dbReference type="AlphaFoldDB" id="A0A0C2IC82"/>
<gene>
    <name evidence="3" type="ORF">SPBR_08361</name>
</gene>
<dbReference type="Pfam" id="PF10329">
    <property type="entry name" value="DUF2417"/>
    <property type="match status" value="1"/>
</dbReference>
<dbReference type="VEuPathDB" id="FungiDB:SPBR_08361"/>
<feature type="transmembrane region" description="Helical" evidence="2">
    <location>
        <begin position="214"/>
        <end position="243"/>
    </location>
</feature>
<dbReference type="Gene3D" id="3.40.50.1820">
    <property type="entry name" value="alpha/beta hydrolase"/>
    <property type="match status" value="1"/>
</dbReference>
<dbReference type="GeneID" id="63681520"/>
<dbReference type="OrthoDB" id="164921at2759"/>
<keyword evidence="2" id="KW-1133">Transmembrane helix</keyword>
<dbReference type="RefSeq" id="XP_040614921.1">
    <property type="nucleotide sequence ID" value="XM_040766599.1"/>
</dbReference>